<proteinExistence type="predicted"/>
<protein>
    <submittedName>
        <fullName evidence="1">Uncharacterized protein</fullName>
    </submittedName>
</protein>
<dbReference type="EMBL" id="PXOA01000813">
    <property type="protein sequence ID" value="RFU72630.1"/>
    <property type="molecule type" value="Genomic_DNA"/>
</dbReference>
<reference evidence="1 2" key="1">
    <citation type="journal article" date="2018" name="PLoS Pathog.">
        <title>Evolution of structural diversity of trichothecenes, a family of toxins produced by plant pathogenic and entomopathogenic fungi.</title>
        <authorList>
            <person name="Proctor R.H."/>
            <person name="McCormick S.P."/>
            <person name="Kim H.S."/>
            <person name="Cardoza R.E."/>
            <person name="Stanley A.M."/>
            <person name="Lindo L."/>
            <person name="Kelly A."/>
            <person name="Brown D.W."/>
            <person name="Lee T."/>
            <person name="Vaughan M.M."/>
            <person name="Alexander N.J."/>
            <person name="Busman M."/>
            <person name="Gutierrez S."/>
        </authorList>
    </citation>
    <scope>NUCLEOTIDE SEQUENCE [LARGE SCALE GENOMIC DNA]</scope>
    <source>
        <strain evidence="1 2">IBT 40837</strain>
    </source>
</reference>
<dbReference type="Proteomes" id="UP000266272">
    <property type="component" value="Unassembled WGS sequence"/>
</dbReference>
<organism evidence="1 2">
    <name type="scientific">Trichoderma arundinaceum</name>
    <dbReference type="NCBI Taxonomy" id="490622"/>
    <lineage>
        <taxon>Eukaryota</taxon>
        <taxon>Fungi</taxon>
        <taxon>Dikarya</taxon>
        <taxon>Ascomycota</taxon>
        <taxon>Pezizomycotina</taxon>
        <taxon>Sordariomycetes</taxon>
        <taxon>Hypocreomycetidae</taxon>
        <taxon>Hypocreales</taxon>
        <taxon>Hypocreaceae</taxon>
        <taxon>Trichoderma</taxon>
    </lineage>
</organism>
<dbReference type="OrthoDB" id="10675634at2759"/>
<evidence type="ECO:0000313" key="2">
    <source>
        <dbReference type="Proteomes" id="UP000266272"/>
    </source>
</evidence>
<dbReference type="AlphaFoldDB" id="A0A395N932"/>
<sequence>MDGSEGIGSQLALLTGQNDATGGAAFKPFRHSQGRHLPTGTPRYLALVTSVAPPPVGQPGPELEPLRWLLEALQRGPLAAAVASSALGTFGTCGTSGKYCTCPLYTGYWPLAASVGRPTSAAAPPDLGSFASILILHASGQTVGARSDDSRIHLNAARARLLDSQLVRSTVCTFVCIEQSGRTASKRKVLGTCCHYEREATKGVMREKKKPAQYAAYGVLCALHTQPPPRRGKRTACNGDFFSTTQALDRDMTSPAVSLHILTTILPNSNWPLDPKGQYVWSGRPVPDRSAIRNQHRAAGRCRRCNAAPPGEFRQSSGPVTPPGGPRYLAMAPLAGGQAGTPMEGCKYCGYVPLLCEPAIRGSALKAIFSLLFSASSFLILSFAELLQTSPPLPPSLGFCQCSSALSTQRICWRRAKPHAALPRPWPLAVSILRVITRLSTGHKARRTDRNTVSR</sequence>
<gene>
    <name evidence="1" type="ORF">TARUN_9637</name>
</gene>
<accession>A0A395N932</accession>
<keyword evidence="2" id="KW-1185">Reference proteome</keyword>
<comment type="caution">
    <text evidence="1">The sequence shown here is derived from an EMBL/GenBank/DDBJ whole genome shotgun (WGS) entry which is preliminary data.</text>
</comment>
<name>A0A395N932_TRIAR</name>
<evidence type="ECO:0000313" key="1">
    <source>
        <dbReference type="EMBL" id="RFU72630.1"/>
    </source>
</evidence>